<evidence type="ECO:0000313" key="3">
    <source>
        <dbReference type="Proteomes" id="UP000694404"/>
    </source>
</evidence>
<dbReference type="InterPro" id="IPR029063">
    <property type="entry name" value="SAM-dependent_MTases_sf"/>
</dbReference>
<evidence type="ECO:0000313" key="2">
    <source>
        <dbReference type="Ensembl" id="ENSCABP00000017555.1"/>
    </source>
</evidence>
<reference evidence="2" key="1">
    <citation type="submission" date="2025-08" db="UniProtKB">
        <authorList>
            <consortium name="Ensembl"/>
        </authorList>
    </citation>
    <scope>IDENTIFICATION</scope>
</reference>
<reference evidence="2" key="2">
    <citation type="submission" date="2025-09" db="UniProtKB">
        <authorList>
            <consortium name="Ensembl"/>
        </authorList>
    </citation>
    <scope>IDENTIFICATION</scope>
</reference>
<proteinExistence type="predicted"/>
<dbReference type="Proteomes" id="UP000694404">
    <property type="component" value="Unplaced"/>
</dbReference>
<dbReference type="Ensembl" id="ENSCABT00000019253.1">
    <property type="protein sequence ID" value="ENSCABP00000017555.1"/>
    <property type="gene ID" value="ENSCABG00000013038.1"/>
</dbReference>
<keyword evidence="3" id="KW-1185">Reference proteome</keyword>
<keyword evidence="1" id="KW-0472">Membrane</keyword>
<accession>A0A8C0H2R9</accession>
<feature type="transmembrane region" description="Helical" evidence="1">
    <location>
        <begin position="6"/>
        <end position="26"/>
    </location>
</feature>
<keyword evidence="1" id="KW-0812">Transmembrane</keyword>
<organism evidence="2 3">
    <name type="scientific">Chelonoidis abingdonii</name>
    <name type="common">Abingdon island giant tortoise</name>
    <name type="synonym">Testudo abingdonii</name>
    <dbReference type="NCBI Taxonomy" id="106734"/>
    <lineage>
        <taxon>Eukaryota</taxon>
        <taxon>Metazoa</taxon>
        <taxon>Chordata</taxon>
        <taxon>Craniata</taxon>
        <taxon>Vertebrata</taxon>
        <taxon>Euteleostomi</taxon>
        <taxon>Archelosauria</taxon>
        <taxon>Testudinata</taxon>
        <taxon>Testudines</taxon>
        <taxon>Cryptodira</taxon>
        <taxon>Durocryptodira</taxon>
        <taxon>Testudinoidea</taxon>
        <taxon>Testudinidae</taxon>
        <taxon>Chelonoidis</taxon>
    </lineage>
</organism>
<dbReference type="AlphaFoldDB" id="A0A8C0H2R9"/>
<keyword evidence="1" id="KW-1133">Transmembrane helix</keyword>
<dbReference type="Gene3D" id="3.40.50.150">
    <property type="entry name" value="Vaccinia Virus protein VP39"/>
    <property type="match status" value="1"/>
</dbReference>
<protein>
    <submittedName>
        <fullName evidence="2">Uncharacterized protein</fullName>
    </submittedName>
</protein>
<name>A0A8C0H2R9_CHEAB</name>
<dbReference type="GeneTree" id="ENSGT00390000002168"/>
<evidence type="ECO:0000256" key="1">
    <source>
        <dbReference type="SAM" id="Phobius"/>
    </source>
</evidence>
<sequence>AKGSAGAVVVWPRTLVYLIFNTLFLISKVLKKKHLEDVHLRQASIRRFASFNLFSAEACKRITEEETGTWVQYTSVFYPEYSVSLRCNNGLLDIEEVLTSFDNTGNVCKLLIYYISTVLYRLKPDYVKPDCSVPTCLTWETLILW</sequence>